<keyword evidence="8" id="KW-0614">Plasmid</keyword>
<dbReference type="Pfam" id="PF00107">
    <property type="entry name" value="ADH_zinc_N"/>
    <property type="match status" value="1"/>
</dbReference>
<dbReference type="InterPro" id="IPR036291">
    <property type="entry name" value="NAD(P)-bd_dom_sf"/>
</dbReference>
<name>A0A097SQN1_9NOCA</name>
<dbReference type="SUPFAM" id="SSF50129">
    <property type="entry name" value="GroES-like"/>
    <property type="match status" value="1"/>
</dbReference>
<gene>
    <name evidence="8" type="ORF">LRS1606.395</name>
</gene>
<organism evidence="8">
    <name type="scientific">Rhodococcus sp. NS1</name>
    <dbReference type="NCBI Taxonomy" id="402236"/>
    <lineage>
        <taxon>Bacteria</taxon>
        <taxon>Bacillati</taxon>
        <taxon>Actinomycetota</taxon>
        <taxon>Actinomycetes</taxon>
        <taxon>Mycobacteriales</taxon>
        <taxon>Nocardiaceae</taxon>
        <taxon>Rhodococcus</taxon>
    </lineage>
</organism>
<dbReference type="InterPro" id="IPR002328">
    <property type="entry name" value="ADH_Zn_CS"/>
</dbReference>
<keyword evidence="3 6" id="KW-0479">Metal-binding</keyword>
<keyword evidence="5" id="KW-0560">Oxidoreductase</keyword>
<dbReference type="InterPro" id="IPR013149">
    <property type="entry name" value="ADH-like_C"/>
</dbReference>
<evidence type="ECO:0000256" key="2">
    <source>
        <dbReference type="ARBA" id="ARBA00008072"/>
    </source>
</evidence>
<dbReference type="GO" id="GO:0000721">
    <property type="term" value="F:(R,R)-butanediol dehydrogenase activity"/>
    <property type="evidence" value="ECO:0007669"/>
    <property type="project" value="TreeGrafter"/>
</dbReference>
<keyword evidence="4 6" id="KW-0862">Zinc</keyword>
<dbReference type="GO" id="GO:0034079">
    <property type="term" value="P:butanediol biosynthetic process"/>
    <property type="evidence" value="ECO:0007669"/>
    <property type="project" value="TreeGrafter"/>
</dbReference>
<comment type="similarity">
    <text evidence="2 6">Belongs to the zinc-containing alcohol dehydrogenase family.</text>
</comment>
<dbReference type="AlphaFoldDB" id="A0A097SQN1"/>
<dbReference type="Gene3D" id="3.90.180.10">
    <property type="entry name" value="Medium-chain alcohol dehydrogenases, catalytic domain"/>
    <property type="match status" value="1"/>
</dbReference>
<dbReference type="InterPro" id="IPR020843">
    <property type="entry name" value="ER"/>
</dbReference>
<evidence type="ECO:0000313" key="8">
    <source>
        <dbReference type="EMBL" id="AIU93829.1"/>
    </source>
</evidence>
<evidence type="ECO:0000256" key="6">
    <source>
        <dbReference type="RuleBase" id="RU361277"/>
    </source>
</evidence>
<dbReference type="SUPFAM" id="SSF51735">
    <property type="entry name" value="NAD(P)-binding Rossmann-fold domains"/>
    <property type="match status" value="1"/>
</dbReference>
<evidence type="ECO:0000256" key="5">
    <source>
        <dbReference type="ARBA" id="ARBA00023002"/>
    </source>
</evidence>
<dbReference type="Pfam" id="PF08240">
    <property type="entry name" value="ADH_N"/>
    <property type="match status" value="1"/>
</dbReference>
<dbReference type="Gene3D" id="3.40.50.720">
    <property type="entry name" value="NAD(P)-binding Rossmann-like Domain"/>
    <property type="match status" value="1"/>
</dbReference>
<sequence>MRALRYYGPKDLRVEDIAEPEVIPGHVKIHIDWCGICGTDLHEYLGGPILIPDAAQPHPITGESLPVTMGHEFTGRVVEVGDGVEGFSLGDPVIVEPTLRDHTCHECRRGAHNLCPQIGFYGLSGFGGGLAEYAVVDARNLYVLPDTISTDVGVLIDPLVVAWQAMRDSGYRPGDSAFIAGAGPIGLALLLSLKASGARWVGMSEIAAARQAQAIQFGADAVFDPRQVDVVAEVRAATDRIGAHVTFDASGLNETLETAILAVRPGGTAFNVAIWEQPAALDVNLLVTGGKRVASTLAFAGVHPSVIACLADKRIDPVDMITARISLEDVVEKGFDELIRNKDDHIKIIVSPSL</sequence>
<proteinExistence type="inferred from homology"/>
<dbReference type="SMART" id="SM00829">
    <property type="entry name" value="PKS_ER"/>
    <property type="match status" value="1"/>
</dbReference>
<dbReference type="GO" id="GO:0005737">
    <property type="term" value="C:cytoplasm"/>
    <property type="evidence" value="ECO:0007669"/>
    <property type="project" value="TreeGrafter"/>
</dbReference>
<reference evidence="8" key="1">
    <citation type="submission" date="2014-03" db="EMBL/GenBank/DDBJ databases">
        <authorList>
            <person name="Zhang G."/>
            <person name="Zhu L."/>
            <person name="Fang P."/>
        </authorList>
    </citation>
    <scope>NUCLEOTIDE SEQUENCE</scope>
    <source>
        <strain evidence="8">NS1</strain>
        <plasmid evidence="8">pNSL1</plasmid>
    </source>
</reference>
<dbReference type="InterPro" id="IPR011032">
    <property type="entry name" value="GroES-like_sf"/>
</dbReference>
<geneLocation type="plasmid" evidence="8">
    <name>pNSL1</name>
</geneLocation>
<evidence type="ECO:0000259" key="7">
    <source>
        <dbReference type="SMART" id="SM00829"/>
    </source>
</evidence>
<dbReference type="EMBL" id="KJ605395">
    <property type="protein sequence ID" value="AIU93829.1"/>
    <property type="molecule type" value="Genomic_DNA"/>
</dbReference>
<evidence type="ECO:0000256" key="1">
    <source>
        <dbReference type="ARBA" id="ARBA00001947"/>
    </source>
</evidence>
<protein>
    <recommendedName>
        <fullName evidence="7">Enoyl reductase (ER) domain-containing protein</fullName>
    </recommendedName>
</protein>
<accession>A0A097SQN1</accession>
<dbReference type="GO" id="GO:0008270">
    <property type="term" value="F:zinc ion binding"/>
    <property type="evidence" value="ECO:0007669"/>
    <property type="project" value="InterPro"/>
</dbReference>
<comment type="cofactor">
    <cofactor evidence="1 6">
        <name>Zn(2+)</name>
        <dbReference type="ChEBI" id="CHEBI:29105"/>
    </cofactor>
</comment>
<feature type="domain" description="Enoyl reductase (ER)" evidence="7">
    <location>
        <begin position="8"/>
        <end position="350"/>
    </location>
</feature>
<evidence type="ECO:0000256" key="3">
    <source>
        <dbReference type="ARBA" id="ARBA00022723"/>
    </source>
</evidence>
<evidence type="ECO:0000256" key="4">
    <source>
        <dbReference type="ARBA" id="ARBA00022833"/>
    </source>
</evidence>
<dbReference type="CDD" id="cd08233">
    <property type="entry name" value="butanediol_DH_like"/>
    <property type="match status" value="1"/>
</dbReference>
<dbReference type="PANTHER" id="PTHR43161:SF23">
    <property type="entry name" value="(R,R)-BUTANEDIOL DEHYDROGENASE-RELATED"/>
    <property type="match status" value="1"/>
</dbReference>
<dbReference type="PROSITE" id="PS00059">
    <property type="entry name" value="ADH_ZINC"/>
    <property type="match status" value="1"/>
</dbReference>
<dbReference type="InterPro" id="IPR013154">
    <property type="entry name" value="ADH-like_N"/>
</dbReference>
<dbReference type="PANTHER" id="PTHR43161">
    <property type="entry name" value="SORBITOL DEHYDROGENASE"/>
    <property type="match status" value="1"/>
</dbReference>